<protein>
    <recommendedName>
        <fullName evidence="3">histone deacetylase</fullName>
        <ecNumber evidence="3">3.5.1.98</ecNumber>
    </recommendedName>
</protein>
<organism evidence="13 14">
    <name type="scientific">Saguinus oedipus</name>
    <name type="common">Cotton-top tamarin</name>
    <name type="synonym">Oedipomidas oedipus</name>
    <dbReference type="NCBI Taxonomy" id="9490"/>
    <lineage>
        <taxon>Eukaryota</taxon>
        <taxon>Metazoa</taxon>
        <taxon>Chordata</taxon>
        <taxon>Craniata</taxon>
        <taxon>Vertebrata</taxon>
        <taxon>Euteleostomi</taxon>
        <taxon>Mammalia</taxon>
        <taxon>Eutheria</taxon>
        <taxon>Euarchontoglires</taxon>
        <taxon>Primates</taxon>
        <taxon>Haplorrhini</taxon>
        <taxon>Platyrrhini</taxon>
        <taxon>Cebidae</taxon>
        <taxon>Callitrichinae</taxon>
        <taxon>Saguinus</taxon>
    </lineage>
</organism>
<keyword evidence="14" id="KW-1185">Reference proteome</keyword>
<evidence type="ECO:0000313" key="13">
    <source>
        <dbReference type="EMBL" id="KAK2119480.1"/>
    </source>
</evidence>
<evidence type="ECO:0000313" key="14">
    <source>
        <dbReference type="Proteomes" id="UP001266305"/>
    </source>
</evidence>
<evidence type="ECO:0000256" key="6">
    <source>
        <dbReference type="ARBA" id="ARBA00022853"/>
    </source>
</evidence>
<dbReference type="InterPro" id="IPR024643">
    <property type="entry name" value="Hist_deacetylase_Gln_rich_N"/>
</dbReference>
<evidence type="ECO:0000256" key="5">
    <source>
        <dbReference type="ARBA" id="ARBA00022801"/>
    </source>
</evidence>
<feature type="domain" description="Histone deacetylase glutamine rich N-terminal" evidence="12">
    <location>
        <begin position="42"/>
        <end position="75"/>
    </location>
</feature>
<feature type="region of interest" description="Disordered" evidence="11">
    <location>
        <begin position="53"/>
        <end position="85"/>
    </location>
</feature>
<feature type="region of interest" description="Disordered" evidence="11">
    <location>
        <begin position="1"/>
        <end position="41"/>
    </location>
</feature>
<dbReference type="PANTHER" id="PTHR45364:SF11">
    <property type="entry name" value="HISTONE DEACETYLASE 9"/>
    <property type="match status" value="1"/>
</dbReference>
<comment type="similarity">
    <text evidence="2">Belongs to the histone deacetylase family. HD type 2 subfamily.</text>
</comment>
<dbReference type="Pfam" id="PF12203">
    <property type="entry name" value="HDAC4_Gln"/>
    <property type="match status" value="1"/>
</dbReference>
<proteinExistence type="inferred from homology"/>
<sequence length="132" mass="16059">MTYTEPSVEKREGKEKKRKVSTKIVEGDSRGENPREERELPLTIKQQQELLEKEQKLEQQRQEQEVERHRREQQLLPLRGKDRGREIRRWLPTTHHWIKALHPLVEHLQPTSTHYQEHKMQRMISLFEKLGK</sequence>
<evidence type="ECO:0000256" key="10">
    <source>
        <dbReference type="ARBA" id="ARBA00048287"/>
    </source>
</evidence>
<keyword evidence="5" id="KW-0378">Hydrolase</keyword>
<gene>
    <name evidence="13" type="ORF">P7K49_000866</name>
</gene>
<evidence type="ECO:0000259" key="12">
    <source>
        <dbReference type="Pfam" id="PF12203"/>
    </source>
</evidence>
<dbReference type="EMBL" id="JASSZA010000001">
    <property type="protein sequence ID" value="KAK2119480.1"/>
    <property type="molecule type" value="Genomic_DNA"/>
</dbReference>
<dbReference type="Proteomes" id="UP001266305">
    <property type="component" value="Unassembled WGS sequence"/>
</dbReference>
<dbReference type="PANTHER" id="PTHR45364">
    <property type="entry name" value="HISTONE DEACETYLASE 9-RELATED"/>
    <property type="match status" value="1"/>
</dbReference>
<keyword evidence="6" id="KW-0156">Chromatin regulator</keyword>
<evidence type="ECO:0000256" key="7">
    <source>
        <dbReference type="ARBA" id="ARBA00023015"/>
    </source>
</evidence>
<evidence type="ECO:0000256" key="9">
    <source>
        <dbReference type="ARBA" id="ARBA00023242"/>
    </source>
</evidence>
<dbReference type="EC" id="3.5.1.98" evidence="3"/>
<reference evidence="13 14" key="1">
    <citation type="submission" date="2023-05" db="EMBL/GenBank/DDBJ databases">
        <title>B98-5 Cell Line De Novo Hybrid Assembly: An Optical Mapping Approach.</title>
        <authorList>
            <person name="Kananen K."/>
            <person name="Auerbach J.A."/>
            <person name="Kautto E."/>
            <person name="Blachly J.S."/>
        </authorList>
    </citation>
    <scope>NUCLEOTIDE SEQUENCE [LARGE SCALE GENOMIC DNA]</scope>
    <source>
        <strain evidence="13">B95-8</strain>
        <tissue evidence="13">Cell line</tissue>
    </source>
</reference>
<comment type="subcellular location">
    <subcellularLocation>
        <location evidence="1">Nucleus</location>
    </subcellularLocation>
</comment>
<evidence type="ECO:0000256" key="3">
    <source>
        <dbReference type="ARBA" id="ARBA00012111"/>
    </source>
</evidence>
<comment type="caution">
    <text evidence="13">The sequence shown here is derived from an EMBL/GenBank/DDBJ whole genome shotgun (WGS) entry which is preliminary data.</text>
</comment>
<keyword evidence="4" id="KW-0678">Repressor</keyword>
<accession>A0ABQ9WCU7</accession>
<comment type="catalytic activity">
    <reaction evidence="10">
        <text>N(6)-acetyl-L-lysyl-[histone] + H2O = L-lysyl-[histone] + acetate</text>
        <dbReference type="Rhea" id="RHEA:58196"/>
        <dbReference type="Rhea" id="RHEA-COMP:9845"/>
        <dbReference type="Rhea" id="RHEA-COMP:11338"/>
        <dbReference type="ChEBI" id="CHEBI:15377"/>
        <dbReference type="ChEBI" id="CHEBI:29969"/>
        <dbReference type="ChEBI" id="CHEBI:30089"/>
        <dbReference type="ChEBI" id="CHEBI:61930"/>
        <dbReference type="EC" id="3.5.1.98"/>
    </reaction>
</comment>
<feature type="compositionally biased region" description="Basic and acidic residues" evidence="11">
    <location>
        <begin position="25"/>
        <end position="40"/>
    </location>
</feature>
<keyword evidence="8" id="KW-0804">Transcription</keyword>
<evidence type="ECO:0000256" key="11">
    <source>
        <dbReference type="SAM" id="MobiDB-lite"/>
    </source>
</evidence>
<keyword evidence="7" id="KW-0805">Transcription regulation</keyword>
<evidence type="ECO:0000256" key="4">
    <source>
        <dbReference type="ARBA" id="ARBA00022491"/>
    </source>
</evidence>
<keyword evidence="9" id="KW-0539">Nucleus</keyword>
<evidence type="ECO:0000256" key="2">
    <source>
        <dbReference type="ARBA" id="ARBA00007738"/>
    </source>
</evidence>
<evidence type="ECO:0000256" key="1">
    <source>
        <dbReference type="ARBA" id="ARBA00004123"/>
    </source>
</evidence>
<name>A0ABQ9WCU7_SAGOE</name>
<evidence type="ECO:0000256" key="8">
    <source>
        <dbReference type="ARBA" id="ARBA00023163"/>
    </source>
</evidence>